<name>A0A0K1PSV4_9BACT</name>
<organism evidence="2 3">
    <name type="scientific">Labilithrix luteola</name>
    <dbReference type="NCBI Taxonomy" id="1391654"/>
    <lineage>
        <taxon>Bacteria</taxon>
        <taxon>Pseudomonadati</taxon>
        <taxon>Myxococcota</taxon>
        <taxon>Polyangia</taxon>
        <taxon>Polyangiales</taxon>
        <taxon>Labilitrichaceae</taxon>
        <taxon>Labilithrix</taxon>
    </lineage>
</organism>
<dbReference type="KEGG" id="llu:AKJ09_03115"/>
<dbReference type="STRING" id="1391654.AKJ09_03115"/>
<dbReference type="AlphaFoldDB" id="A0A0K1PSV4"/>
<dbReference type="RefSeq" id="WP_146647742.1">
    <property type="nucleotide sequence ID" value="NZ_CP012333.1"/>
</dbReference>
<evidence type="ECO:0000313" key="3">
    <source>
        <dbReference type="Proteomes" id="UP000064967"/>
    </source>
</evidence>
<proteinExistence type="predicted"/>
<dbReference type="EMBL" id="CP012333">
    <property type="protein sequence ID" value="AKU96451.1"/>
    <property type="molecule type" value="Genomic_DNA"/>
</dbReference>
<feature type="transmembrane region" description="Helical" evidence="1">
    <location>
        <begin position="176"/>
        <end position="194"/>
    </location>
</feature>
<feature type="transmembrane region" description="Helical" evidence="1">
    <location>
        <begin position="5"/>
        <end position="24"/>
    </location>
</feature>
<feature type="transmembrane region" description="Helical" evidence="1">
    <location>
        <begin position="137"/>
        <end position="156"/>
    </location>
</feature>
<keyword evidence="1" id="KW-0472">Membrane</keyword>
<dbReference type="Proteomes" id="UP000064967">
    <property type="component" value="Chromosome"/>
</dbReference>
<keyword evidence="3" id="KW-1185">Reference proteome</keyword>
<evidence type="ECO:0000256" key="1">
    <source>
        <dbReference type="SAM" id="Phobius"/>
    </source>
</evidence>
<accession>A0A0K1PSV4</accession>
<reference evidence="2 3" key="1">
    <citation type="submission" date="2015-08" db="EMBL/GenBank/DDBJ databases">
        <authorList>
            <person name="Babu N.S."/>
            <person name="Beckwith C.J."/>
            <person name="Beseler K.G."/>
            <person name="Brison A."/>
            <person name="Carone J.V."/>
            <person name="Caskin T.P."/>
            <person name="Diamond M."/>
            <person name="Durham M.E."/>
            <person name="Foxe J.M."/>
            <person name="Go M."/>
            <person name="Henderson B.A."/>
            <person name="Jones I.B."/>
            <person name="McGettigan J.A."/>
            <person name="Micheletti S.J."/>
            <person name="Nasrallah M.E."/>
            <person name="Ortiz D."/>
            <person name="Piller C.R."/>
            <person name="Privatt S.R."/>
            <person name="Schneider S.L."/>
            <person name="Sharp S."/>
            <person name="Smith T.C."/>
            <person name="Stanton J.D."/>
            <person name="Ullery H.E."/>
            <person name="Wilson R.J."/>
            <person name="Serrano M.G."/>
            <person name="Buck G."/>
            <person name="Lee V."/>
            <person name="Wang Y."/>
            <person name="Carvalho R."/>
            <person name="Voegtly L."/>
            <person name="Shi R."/>
            <person name="Duckworth R."/>
            <person name="Johnson A."/>
            <person name="Loviza R."/>
            <person name="Walstead R."/>
            <person name="Shah Z."/>
            <person name="Kiflezghi M."/>
            <person name="Wade K."/>
            <person name="Ball S.L."/>
            <person name="Bradley K.W."/>
            <person name="Asai D.J."/>
            <person name="Bowman C.A."/>
            <person name="Russell D.A."/>
            <person name="Pope W.H."/>
            <person name="Jacobs-Sera D."/>
            <person name="Hendrix R.W."/>
            <person name="Hatfull G.F."/>
        </authorList>
    </citation>
    <scope>NUCLEOTIDE SEQUENCE [LARGE SCALE GENOMIC DNA]</scope>
    <source>
        <strain evidence="2 3">DSM 27648</strain>
    </source>
</reference>
<feature type="transmembrane region" description="Helical" evidence="1">
    <location>
        <begin position="107"/>
        <end position="125"/>
    </location>
</feature>
<keyword evidence="1" id="KW-0812">Transmembrane</keyword>
<gene>
    <name evidence="2" type="ORF">AKJ09_03115</name>
</gene>
<keyword evidence="1" id="KW-1133">Transmembrane helix</keyword>
<evidence type="ECO:0000313" key="2">
    <source>
        <dbReference type="EMBL" id="AKU96451.1"/>
    </source>
</evidence>
<sequence>MAEYVLRLVFFAAVPFAVVVLASLVPMTGALVNIVLALGAFFFGELLQEHAQKRGWIGRVLRRQLAFEVYYRTRPPKPFLYYVFYPLLFPYWLVVPEARREAWLFKGYTIVTFVIVAVTGSIRYFTVYLPELGLKPFLVTFGIGLVIESLAVLMLLMPMTTSVVALHQKKQHKRLVALLAVGLVSGAVALGILAHRHRTFPSLETRERVAQRTLAVPSRAKKAQVEALRAAWKARKEKRWGREDDGTLSGPALEDARAALTKFYREDEASAFELWTTARKDKAPMMVLFAEGPRRGRPVFLGMQADGTLVEKPRDIPKAARAVMRTAGDLAGDL</sequence>
<feature type="transmembrane region" description="Helical" evidence="1">
    <location>
        <begin position="79"/>
        <end position="95"/>
    </location>
</feature>
<protein>
    <submittedName>
        <fullName evidence="2">Uncharacterized protein</fullName>
    </submittedName>
</protein>